<comment type="caution">
    <text evidence="2">The sequence shown here is derived from an EMBL/GenBank/DDBJ whole genome shotgun (WGS) entry which is preliminary data.</text>
</comment>
<dbReference type="Pfam" id="PF13749">
    <property type="entry name" value="HATPase_c_4"/>
    <property type="match status" value="1"/>
</dbReference>
<dbReference type="OrthoDB" id="7593619at2"/>
<organism evidence="2 3">
    <name type="scientific">Aliidiomarina halalkaliphila</name>
    <dbReference type="NCBI Taxonomy" id="2593535"/>
    <lineage>
        <taxon>Bacteria</taxon>
        <taxon>Pseudomonadati</taxon>
        <taxon>Pseudomonadota</taxon>
        <taxon>Gammaproteobacteria</taxon>
        <taxon>Alteromonadales</taxon>
        <taxon>Idiomarinaceae</taxon>
        <taxon>Aliidiomarina</taxon>
    </lineage>
</organism>
<accession>A0A552WZ11</accession>
<protein>
    <submittedName>
        <fullName evidence="2">Transcriptional regulator</fullName>
    </submittedName>
</protein>
<gene>
    <name evidence="2" type="ORF">FM042_10400</name>
</gene>
<dbReference type="PANTHER" id="PTHR30595:SF6">
    <property type="entry name" value="SCHLAFEN ALBA-2 DOMAIN-CONTAINING PROTEIN"/>
    <property type="match status" value="1"/>
</dbReference>
<dbReference type="RefSeq" id="WP_143236384.1">
    <property type="nucleotide sequence ID" value="NZ_VJWL01000004.1"/>
</dbReference>
<evidence type="ECO:0000313" key="3">
    <source>
        <dbReference type="Proteomes" id="UP000320359"/>
    </source>
</evidence>
<dbReference type="Proteomes" id="UP000320359">
    <property type="component" value="Unassembled WGS sequence"/>
</dbReference>
<dbReference type="AlphaFoldDB" id="A0A552WZ11"/>
<dbReference type="Pfam" id="PF04326">
    <property type="entry name" value="SLFN_AlbA_2"/>
    <property type="match status" value="1"/>
</dbReference>
<evidence type="ECO:0000313" key="2">
    <source>
        <dbReference type="EMBL" id="TRW48062.1"/>
    </source>
</evidence>
<dbReference type="Gene3D" id="3.30.950.30">
    <property type="entry name" value="Schlafen, AAA domain"/>
    <property type="match status" value="1"/>
</dbReference>
<dbReference type="Gene3D" id="3.30.565.60">
    <property type="match status" value="1"/>
</dbReference>
<proteinExistence type="predicted"/>
<sequence>MTLNRSSEYLRSLLEELCSLPQETEWVEFKQDNDDPLMIGEYISALANSAALLGKQFGYVVWGVENDSHDVTGTAFKPSVTKHKQQELESWLLQKTKPRIHFRFFEFESITGRDVVILEIEAAKRDPVQFDGTEFIRVGSYKKKLRDFPAKERELWRAFDATPFEQQSAADNLTADAVLKLLDYAAYFDLMNIPLPENREGILSTLMNDQIIDKNEAGQWVITNLGAILFAKDLSNFNRLKRKAVRIVQYKGANRVETTREIEGVKGYAIGFDGLINYLKALLPANEQIKNALRKEVPVYPELAIRELVANALIHQDFSITGTGPLIEVFDTRLEITNPGAPLVAPERFLDSPPRSRNEALASLMRRIGFCEERGSGIDKVIFETEFYQLPAPIFESFEQNTRTMLFAYRAFKDMTKEERLRACYFHCALRYLSRQPMTNATLRERFGIEARNASMISRLLTQALENNVIKPYDETVGKKAMSYVPMWA</sequence>
<keyword evidence="3" id="KW-1185">Reference proteome</keyword>
<dbReference type="EMBL" id="VJWL01000004">
    <property type="protein sequence ID" value="TRW48062.1"/>
    <property type="molecule type" value="Genomic_DNA"/>
</dbReference>
<dbReference type="PANTHER" id="PTHR30595">
    <property type="entry name" value="GLPR-RELATED TRANSCRIPTIONAL REPRESSOR"/>
    <property type="match status" value="1"/>
</dbReference>
<reference evidence="2 3" key="1">
    <citation type="submission" date="2019-07" db="EMBL/GenBank/DDBJ databases">
        <authorList>
            <person name="Yang M."/>
            <person name="Zhao D."/>
            <person name="Xiang H."/>
        </authorList>
    </citation>
    <scope>NUCLEOTIDE SEQUENCE [LARGE SCALE GENOMIC DNA]</scope>
    <source>
        <strain evidence="2 3">IM1326</strain>
    </source>
</reference>
<feature type="domain" description="Schlafen AlbA-2" evidence="1">
    <location>
        <begin position="23"/>
        <end position="145"/>
    </location>
</feature>
<evidence type="ECO:0000259" key="1">
    <source>
        <dbReference type="Pfam" id="PF04326"/>
    </source>
</evidence>
<dbReference type="InterPro" id="IPR038475">
    <property type="entry name" value="RecG_C_sf"/>
</dbReference>
<dbReference type="InterPro" id="IPR038461">
    <property type="entry name" value="Schlafen_AlbA_2_dom_sf"/>
</dbReference>
<dbReference type="InterPro" id="IPR007421">
    <property type="entry name" value="Schlafen_AlbA_2_dom"/>
</dbReference>
<name>A0A552WZ11_9GAMM</name>